<feature type="transmembrane region" description="Helical" evidence="1">
    <location>
        <begin position="374"/>
        <end position="392"/>
    </location>
</feature>
<organism evidence="2 3">
    <name type="scientific">candidate division WOR-1 bacterium RIFCSPHIGHO2_01_FULL_53_15</name>
    <dbReference type="NCBI Taxonomy" id="1802564"/>
    <lineage>
        <taxon>Bacteria</taxon>
        <taxon>Bacillati</taxon>
        <taxon>Saganbacteria</taxon>
    </lineage>
</organism>
<keyword evidence="1" id="KW-0472">Membrane</keyword>
<keyword evidence="1" id="KW-1133">Transmembrane helix</keyword>
<dbReference type="EMBL" id="METM01000032">
    <property type="protein sequence ID" value="OGB88921.1"/>
    <property type="molecule type" value="Genomic_DNA"/>
</dbReference>
<dbReference type="Gene3D" id="3.30.420.40">
    <property type="match status" value="2"/>
</dbReference>
<evidence type="ECO:0000256" key="1">
    <source>
        <dbReference type="SAM" id="Phobius"/>
    </source>
</evidence>
<dbReference type="AlphaFoldDB" id="A0A1F4PZ19"/>
<dbReference type="Proteomes" id="UP000178724">
    <property type="component" value="Unassembled WGS sequence"/>
</dbReference>
<dbReference type="InterPro" id="IPR050696">
    <property type="entry name" value="FtsA/MreB"/>
</dbReference>
<keyword evidence="1" id="KW-0812">Transmembrane</keyword>
<dbReference type="CDD" id="cd24049">
    <property type="entry name" value="ASKHA_NBD_PilM"/>
    <property type="match status" value="1"/>
</dbReference>
<dbReference type="Pfam" id="PF11104">
    <property type="entry name" value="PilM_2"/>
    <property type="match status" value="1"/>
</dbReference>
<dbReference type="SUPFAM" id="SSF53067">
    <property type="entry name" value="Actin-like ATPase domain"/>
    <property type="match status" value="2"/>
</dbReference>
<evidence type="ECO:0000313" key="3">
    <source>
        <dbReference type="Proteomes" id="UP000178724"/>
    </source>
</evidence>
<dbReference type="Pfam" id="PF05137">
    <property type="entry name" value="PilN"/>
    <property type="match status" value="1"/>
</dbReference>
<dbReference type="Gene3D" id="3.30.1490.300">
    <property type="match status" value="1"/>
</dbReference>
<evidence type="ECO:0000313" key="2">
    <source>
        <dbReference type="EMBL" id="OGB88921.1"/>
    </source>
</evidence>
<evidence type="ECO:0008006" key="4">
    <source>
        <dbReference type="Google" id="ProtNLM"/>
    </source>
</evidence>
<dbReference type="InterPro" id="IPR005883">
    <property type="entry name" value="PilM"/>
</dbReference>
<proteinExistence type="predicted"/>
<protein>
    <recommendedName>
        <fullName evidence="4">SHS2 domain-containing protein</fullName>
    </recommendedName>
</protein>
<accession>A0A1F4PZ19</accession>
<comment type="caution">
    <text evidence="2">The sequence shown here is derived from an EMBL/GenBank/DDBJ whole genome shotgun (WGS) entry which is preliminary data.</text>
</comment>
<gene>
    <name evidence="2" type="ORF">A2625_00395</name>
</gene>
<sequence length="532" mass="59178">MLTARSMLGIDLRITSVKVVEIERKDGSYVLKNWGMTEVPYALIDKHPQLEDAKADALGKLVASNKIAARSAVVVAAGSDTIVKVFSLAELPRSEAADAIKWKFAEEISYPAEEAIISFYPLPKGEVFTEKTDYLAACVNRNFFLETQYILNKAGLKLAGITVLPDALRELYREEISKPDEKIASIIYMGKRSTNISIYRHGLFEFNRELTLGGENITRAMSGILVSPEGQVEVSPEEAERIKVEYGLPLDLEHFPKIGEIPLSQLQAMVRPALEKVQSEVARTFEYYKGLTGEGAVGKIILTGGSSLTPNLKEFLSAGLGAPIITPEPFPKLDPRLAAALGAALTGGRSINLLPEEIKFPWAALSRKLLKPQYIVSAFAGFLALIYLFFWLRAFGLHRELAYINGKMDQYRPRLARLDAIEKATQEEERKKLTIKTFEQNRSQMPAVFEEISRLIPSSVIINNLSVTIAEVHVWGAAFRKDEAAETTLSRFVLGLSRSPLFEAVKLVQAAKNYDYATEAFNFELLAKIRKQ</sequence>
<dbReference type="InterPro" id="IPR007813">
    <property type="entry name" value="PilN"/>
</dbReference>
<dbReference type="InterPro" id="IPR043129">
    <property type="entry name" value="ATPase_NBD"/>
</dbReference>
<name>A0A1F4PZ19_UNCSA</name>
<dbReference type="PANTHER" id="PTHR32432">
    <property type="entry name" value="CELL DIVISION PROTEIN FTSA-RELATED"/>
    <property type="match status" value="1"/>
</dbReference>
<reference evidence="2 3" key="1">
    <citation type="journal article" date="2016" name="Nat. Commun.">
        <title>Thousands of microbial genomes shed light on interconnected biogeochemical processes in an aquifer system.</title>
        <authorList>
            <person name="Anantharaman K."/>
            <person name="Brown C.T."/>
            <person name="Hug L.A."/>
            <person name="Sharon I."/>
            <person name="Castelle C.J."/>
            <person name="Probst A.J."/>
            <person name="Thomas B.C."/>
            <person name="Singh A."/>
            <person name="Wilkins M.J."/>
            <person name="Karaoz U."/>
            <person name="Brodie E.L."/>
            <person name="Williams K.H."/>
            <person name="Hubbard S.S."/>
            <person name="Banfield J.F."/>
        </authorList>
    </citation>
    <scope>NUCLEOTIDE SEQUENCE [LARGE SCALE GENOMIC DNA]</scope>
</reference>
<dbReference type="PANTHER" id="PTHR32432:SF3">
    <property type="entry name" value="ETHANOLAMINE UTILIZATION PROTEIN EUTJ"/>
    <property type="match status" value="1"/>
</dbReference>